<evidence type="ECO:0000256" key="4">
    <source>
        <dbReference type="ARBA" id="ARBA00022475"/>
    </source>
</evidence>
<evidence type="ECO:0000313" key="11">
    <source>
        <dbReference type="Proteomes" id="UP000077469"/>
    </source>
</evidence>
<gene>
    <name evidence="10" type="ORF">AJ81_07965</name>
</gene>
<dbReference type="SMART" id="SM00382">
    <property type="entry name" value="AAA"/>
    <property type="match status" value="1"/>
</dbReference>
<keyword evidence="3" id="KW-0813">Transport</keyword>
<dbReference type="PROSITE" id="PS00211">
    <property type="entry name" value="ABC_TRANSPORTER_1"/>
    <property type="match status" value="1"/>
</dbReference>
<evidence type="ECO:0000256" key="3">
    <source>
        <dbReference type="ARBA" id="ARBA00022448"/>
    </source>
</evidence>
<dbReference type="GO" id="GO:0016887">
    <property type="term" value="F:ATP hydrolysis activity"/>
    <property type="evidence" value="ECO:0007669"/>
    <property type="project" value="InterPro"/>
</dbReference>
<dbReference type="CDD" id="cd03263">
    <property type="entry name" value="ABC_subfamily_A"/>
    <property type="match status" value="1"/>
</dbReference>
<keyword evidence="11" id="KW-1185">Reference proteome</keyword>
<dbReference type="SUPFAM" id="SSF52540">
    <property type="entry name" value="P-loop containing nucleoside triphosphate hydrolases"/>
    <property type="match status" value="1"/>
</dbReference>
<dbReference type="FunFam" id="3.40.50.300:FF:000589">
    <property type="entry name" value="ABC transporter, ATP-binding subunit"/>
    <property type="match status" value="1"/>
</dbReference>
<keyword evidence="8" id="KW-0472">Membrane</keyword>
<organism evidence="10 11">
    <name type="scientific">Pseudothermotoga hypogea DSM 11164 = NBRC 106472</name>
    <dbReference type="NCBI Taxonomy" id="1123384"/>
    <lineage>
        <taxon>Bacteria</taxon>
        <taxon>Thermotogati</taxon>
        <taxon>Thermotogota</taxon>
        <taxon>Thermotogae</taxon>
        <taxon>Thermotogales</taxon>
        <taxon>Thermotogaceae</taxon>
        <taxon>Pseudothermotoga</taxon>
    </lineage>
</organism>
<dbReference type="STRING" id="1123384.AJ81_07965"/>
<proteinExistence type="inferred from homology"/>
<evidence type="ECO:0000313" key="10">
    <source>
        <dbReference type="EMBL" id="AJC74120.1"/>
    </source>
</evidence>
<keyword evidence="5" id="KW-0547">Nucleotide-binding</keyword>
<dbReference type="EMBL" id="CP007141">
    <property type="protein sequence ID" value="AJC74120.1"/>
    <property type="molecule type" value="Genomic_DNA"/>
</dbReference>
<sequence>MSVLEVKNLKKYYGNVKAVDGVSFTMEQGQIVALLGPNGAGKTTTIEIIEGLRKKDEGEIFYFGRKVETIDEEIKKILGVQLQKSAFLDNLTVKETLELFAGLYGISLKASQLRELIEMFMLQEKMNSRVKALSGGQMQRLALAVALVNDPKIVFLDEPTTGLDPQARRHVWQIVRGLVEKGKTVLLTTHYMEEAEELADYVLIMDHGKIIAEGTVDDLIKMLNMDSYLEFVVEKPEVFLERMPGARMLNDEKITVPTKKVEDDVQKIFVLAKNEGLSVENLVVRRPNLEDVFLSLTGRHLRD</sequence>
<dbReference type="OrthoDB" id="9804819at2"/>
<dbReference type="InterPro" id="IPR027417">
    <property type="entry name" value="P-loop_NTPase"/>
</dbReference>
<dbReference type="Gene3D" id="3.40.50.300">
    <property type="entry name" value="P-loop containing nucleotide triphosphate hydrolases"/>
    <property type="match status" value="1"/>
</dbReference>
<dbReference type="InterPro" id="IPR003439">
    <property type="entry name" value="ABC_transporter-like_ATP-bd"/>
</dbReference>
<dbReference type="PROSITE" id="PS50893">
    <property type="entry name" value="ABC_TRANSPORTER_2"/>
    <property type="match status" value="1"/>
</dbReference>
<dbReference type="PATRIC" id="fig|1123384.7.peg.1597"/>
<comment type="similarity">
    <text evidence="2">Belongs to the ABC transporter superfamily.</text>
</comment>
<dbReference type="AlphaFoldDB" id="A0A0X1KSE7"/>
<name>A0A0X1KSE7_9THEM</name>
<dbReference type="InterPro" id="IPR003593">
    <property type="entry name" value="AAA+_ATPase"/>
</dbReference>
<dbReference type="PaxDb" id="1123384-AJ81_07965"/>
<keyword evidence="6 10" id="KW-0067">ATP-binding</keyword>
<dbReference type="PANTHER" id="PTHR42711">
    <property type="entry name" value="ABC TRANSPORTER ATP-BINDING PROTEIN"/>
    <property type="match status" value="1"/>
</dbReference>
<protein>
    <submittedName>
        <fullName evidence="10">ABC transporter ATP-binding protein</fullName>
    </submittedName>
</protein>
<comment type="subcellular location">
    <subcellularLocation>
        <location evidence="1">Cell membrane</location>
    </subcellularLocation>
</comment>
<dbReference type="Proteomes" id="UP000077469">
    <property type="component" value="Chromosome"/>
</dbReference>
<evidence type="ECO:0000256" key="7">
    <source>
        <dbReference type="ARBA" id="ARBA00022967"/>
    </source>
</evidence>
<dbReference type="PANTHER" id="PTHR42711:SF5">
    <property type="entry name" value="ABC TRANSPORTER ATP-BINDING PROTEIN NATA"/>
    <property type="match status" value="1"/>
</dbReference>
<dbReference type="GO" id="GO:0005524">
    <property type="term" value="F:ATP binding"/>
    <property type="evidence" value="ECO:0007669"/>
    <property type="project" value="UniProtKB-KW"/>
</dbReference>
<dbReference type="InterPro" id="IPR050763">
    <property type="entry name" value="ABC_transporter_ATP-binding"/>
</dbReference>
<evidence type="ECO:0000256" key="8">
    <source>
        <dbReference type="ARBA" id="ARBA00023136"/>
    </source>
</evidence>
<evidence type="ECO:0000256" key="5">
    <source>
        <dbReference type="ARBA" id="ARBA00022741"/>
    </source>
</evidence>
<accession>A0A0X1KSE7</accession>
<dbReference type="KEGG" id="phy:AJ81_07965"/>
<dbReference type="GO" id="GO:0005886">
    <property type="term" value="C:plasma membrane"/>
    <property type="evidence" value="ECO:0007669"/>
    <property type="project" value="UniProtKB-SubCell"/>
</dbReference>
<dbReference type="InterPro" id="IPR017871">
    <property type="entry name" value="ABC_transporter-like_CS"/>
</dbReference>
<dbReference type="RefSeq" id="WP_031504089.1">
    <property type="nucleotide sequence ID" value="NC_022795.1"/>
</dbReference>
<evidence type="ECO:0000259" key="9">
    <source>
        <dbReference type="PROSITE" id="PS50893"/>
    </source>
</evidence>
<keyword evidence="7" id="KW-1278">Translocase</keyword>
<reference evidence="10 11" key="1">
    <citation type="submission" date="2014-01" db="EMBL/GenBank/DDBJ databases">
        <title>Genome sequencing of Thermotog hypogea.</title>
        <authorList>
            <person name="Zhang X."/>
            <person name="Alvare G."/>
            <person name="Fristensky B."/>
            <person name="Chen L."/>
            <person name="Suen T."/>
            <person name="Chen Q."/>
            <person name="Ma K."/>
        </authorList>
    </citation>
    <scope>NUCLEOTIDE SEQUENCE [LARGE SCALE GENOMIC DNA]</scope>
    <source>
        <strain evidence="10 11">DSM 11164</strain>
    </source>
</reference>
<evidence type="ECO:0000256" key="2">
    <source>
        <dbReference type="ARBA" id="ARBA00005417"/>
    </source>
</evidence>
<keyword evidence="4" id="KW-1003">Cell membrane</keyword>
<evidence type="ECO:0000256" key="1">
    <source>
        <dbReference type="ARBA" id="ARBA00004236"/>
    </source>
</evidence>
<dbReference type="Pfam" id="PF00005">
    <property type="entry name" value="ABC_tran"/>
    <property type="match status" value="1"/>
</dbReference>
<evidence type="ECO:0000256" key="6">
    <source>
        <dbReference type="ARBA" id="ARBA00022840"/>
    </source>
</evidence>
<feature type="domain" description="ABC transporter" evidence="9">
    <location>
        <begin position="4"/>
        <end position="232"/>
    </location>
</feature>